<feature type="region of interest" description="Disordered" evidence="1">
    <location>
        <begin position="289"/>
        <end position="308"/>
    </location>
</feature>
<evidence type="ECO:0000313" key="2">
    <source>
        <dbReference type="EMBL" id="TCO40215.1"/>
    </source>
</evidence>
<sequence>MRDIMVYAGRYDAWSCGVEYAASLASCIGGSLTGVFVHLWPFYMPPPTGSALEPFESASALERSARAAESAFIAWANGMGVQQVNWQVADGRTPESLAHVGNWHDLLVLDRDQDVPWGAPVDLGSIVVRSHVPCLMVPPARRNAAFDCIAIAWNDSPQAMRAIHSALPLLRRASRVILLDGARGAPESEAKWQPPLDIHAHLARHGIDPVVQGPFADGDRIGEALLLAASRAGADLLVMGAYGRSRIGEWHSAAPPAPCCTRLPSPCSCTTESFARMRRAASFRRFPNAVPSAPATAPHARGFPSGRA</sequence>
<reference evidence="2 3" key="1">
    <citation type="journal article" date="2015" name="Stand. Genomic Sci.">
        <title>Genomic Encyclopedia of Bacterial and Archaeal Type Strains, Phase III: the genomes of soil and plant-associated and newly described type strains.</title>
        <authorList>
            <person name="Whitman W.B."/>
            <person name="Woyke T."/>
            <person name="Klenk H.P."/>
            <person name="Zhou Y."/>
            <person name="Lilburn T.G."/>
            <person name="Beck B.J."/>
            <person name="De Vos P."/>
            <person name="Vandamme P."/>
            <person name="Eisen J.A."/>
            <person name="Garrity G."/>
            <person name="Hugenholtz P."/>
            <person name="Kyrpides N.C."/>
        </authorList>
    </citation>
    <scope>NUCLEOTIDE SEQUENCE [LARGE SCALE GENOMIC DNA]</scope>
    <source>
        <strain evidence="2 3">A3</strain>
    </source>
</reference>
<dbReference type="Proteomes" id="UP000294862">
    <property type="component" value="Unassembled WGS sequence"/>
</dbReference>
<keyword evidence="3" id="KW-1185">Reference proteome</keyword>
<evidence type="ECO:0000256" key="1">
    <source>
        <dbReference type="SAM" id="MobiDB-lite"/>
    </source>
</evidence>
<dbReference type="CDD" id="cd00293">
    <property type="entry name" value="USP-like"/>
    <property type="match status" value="1"/>
</dbReference>
<comment type="caution">
    <text evidence="2">The sequence shown here is derived from an EMBL/GenBank/DDBJ whole genome shotgun (WGS) entry which is preliminary data.</text>
</comment>
<name>A0A4R2ICC3_9GAMM</name>
<dbReference type="AlphaFoldDB" id="A0A4R2ICC3"/>
<dbReference type="SUPFAM" id="SSF52402">
    <property type="entry name" value="Adenine nucleotide alpha hydrolases-like"/>
    <property type="match status" value="2"/>
</dbReference>
<accession>A0A4R2ICC3</accession>
<dbReference type="EMBL" id="SLWQ01000005">
    <property type="protein sequence ID" value="TCO40215.1"/>
    <property type="molecule type" value="Genomic_DNA"/>
</dbReference>
<organism evidence="2 3">
    <name type="scientific">Dokdonella fugitiva</name>
    <dbReference type="NCBI Taxonomy" id="328517"/>
    <lineage>
        <taxon>Bacteria</taxon>
        <taxon>Pseudomonadati</taxon>
        <taxon>Pseudomonadota</taxon>
        <taxon>Gammaproteobacteria</taxon>
        <taxon>Lysobacterales</taxon>
        <taxon>Rhodanobacteraceae</taxon>
        <taxon>Dokdonella</taxon>
    </lineage>
</organism>
<evidence type="ECO:0008006" key="4">
    <source>
        <dbReference type="Google" id="ProtNLM"/>
    </source>
</evidence>
<dbReference type="Gene3D" id="3.40.50.12370">
    <property type="match status" value="1"/>
</dbReference>
<protein>
    <recommendedName>
        <fullName evidence="4">Universal stress protein family protein</fullName>
    </recommendedName>
</protein>
<evidence type="ECO:0000313" key="3">
    <source>
        <dbReference type="Proteomes" id="UP000294862"/>
    </source>
</evidence>
<proteinExistence type="predicted"/>
<dbReference type="RefSeq" id="WP_131997515.1">
    <property type="nucleotide sequence ID" value="NZ_SLWQ01000005.1"/>
</dbReference>
<gene>
    <name evidence="2" type="ORF">EV148_1059</name>
</gene>
<dbReference type="OrthoDB" id="9804721at2"/>